<dbReference type="Pfam" id="PF01541">
    <property type="entry name" value="GIY-YIG"/>
    <property type="match status" value="1"/>
</dbReference>
<gene>
    <name evidence="2" type="ORF">SDC9_97296</name>
</gene>
<protein>
    <recommendedName>
        <fullName evidence="1">GIY-YIG domain-containing protein</fullName>
    </recommendedName>
</protein>
<dbReference type="Gene3D" id="3.40.1440.10">
    <property type="entry name" value="GIY-YIG endonuclease"/>
    <property type="match status" value="1"/>
</dbReference>
<reference evidence="2" key="1">
    <citation type="submission" date="2019-08" db="EMBL/GenBank/DDBJ databases">
        <authorList>
            <person name="Kucharzyk K."/>
            <person name="Murdoch R.W."/>
            <person name="Higgins S."/>
            <person name="Loffler F."/>
        </authorList>
    </citation>
    <scope>NUCLEOTIDE SEQUENCE</scope>
</reference>
<dbReference type="AlphaFoldDB" id="A0A645ALN8"/>
<comment type="caution">
    <text evidence="2">The sequence shown here is derived from an EMBL/GenBank/DDBJ whole genome shotgun (WGS) entry which is preliminary data.</text>
</comment>
<dbReference type="InterPro" id="IPR000305">
    <property type="entry name" value="GIY-YIG_endonuc"/>
</dbReference>
<feature type="domain" description="GIY-YIG" evidence="1">
    <location>
        <begin position="31"/>
        <end position="123"/>
    </location>
</feature>
<dbReference type="SUPFAM" id="SSF82771">
    <property type="entry name" value="GIY-YIG endonuclease"/>
    <property type="match status" value="1"/>
</dbReference>
<name>A0A645ALN8_9ZZZZ</name>
<dbReference type="CDD" id="cd10451">
    <property type="entry name" value="GIY-YIG_LuxR_like"/>
    <property type="match status" value="1"/>
</dbReference>
<sequence length="131" mass="15154">MLLSKSRKGVGSEMEQKKELRRQFEAVPVEAGIYEVQNTENQKIFIGKTPNLKTLNGMKHILNMGANNNKELQADWNHFGQDAFTFTILEVVEKSEDPSFNEKKALEQLEEKWLIEKQPFGERGYNRKPKA</sequence>
<accession>A0A645ALN8</accession>
<evidence type="ECO:0000313" key="2">
    <source>
        <dbReference type="EMBL" id="MPM50554.1"/>
    </source>
</evidence>
<proteinExistence type="predicted"/>
<evidence type="ECO:0000259" key="1">
    <source>
        <dbReference type="Pfam" id="PF01541"/>
    </source>
</evidence>
<organism evidence="2">
    <name type="scientific">bioreactor metagenome</name>
    <dbReference type="NCBI Taxonomy" id="1076179"/>
    <lineage>
        <taxon>unclassified sequences</taxon>
        <taxon>metagenomes</taxon>
        <taxon>ecological metagenomes</taxon>
    </lineage>
</organism>
<dbReference type="InterPro" id="IPR035901">
    <property type="entry name" value="GIY-YIG_endonuc_sf"/>
</dbReference>
<dbReference type="EMBL" id="VSSQ01013018">
    <property type="protein sequence ID" value="MPM50554.1"/>
    <property type="molecule type" value="Genomic_DNA"/>
</dbReference>